<evidence type="ECO:0000313" key="10">
    <source>
        <dbReference type="EMBL" id="SEL80098.1"/>
    </source>
</evidence>
<dbReference type="CDD" id="cd18773">
    <property type="entry name" value="PDC1_HK_sensor"/>
    <property type="match status" value="1"/>
</dbReference>
<sequence>MAALLSIALLPIGLIAVMQTLSVASKAQVNAELALLALTEQAAVEERLTLRLARGAADALAIVMLELRDQSDICSRIMQDFVARSDRFSYAGFTAVSGESTCNSAGRTVDFRDTPTFAKLSANQISTITVNQQAPISGTSVLLVSTPVFGATNDFSGYVTISIPLSKLVPPSREIVQQSLLNLVMFNDEGDILTSIGEPENVARNLPRNLVLTDLVVDDNDASTLEDVEGRRRIYTVATIEPGQVYVLGIWDSSASLARQAEGEILTSLFPALMWFAGLLVALFAVHRLVIRHLQILGRQMALFTAARRLPSEDAGLSPPTEILRIQRAFHRMTDALIRDEASLENAIREKSVLVKEIHHRVKNNLQLISSIINMQIREATSPEAKDALRATQDRVLSMATIHRDLYQTNETGLVDAAHLVQEVVSKTVDITPDFNDLELQINIGDIWLYPDQAVPMSLLASEAVINALKHMALADPSGASRLVTVKFSCDANRNCRFELSNPIADETDGRRSDQGMGRKLIRAFATQLAADVTTSQADGRYTITVTFTASEFAPAPGTF</sequence>
<dbReference type="PANTHER" id="PTHR41523">
    <property type="entry name" value="TWO-COMPONENT SYSTEM SENSOR PROTEIN"/>
    <property type="match status" value="1"/>
</dbReference>
<keyword evidence="11" id="KW-1185">Reference proteome</keyword>
<dbReference type="GO" id="GO:0005524">
    <property type="term" value="F:ATP binding"/>
    <property type="evidence" value="ECO:0007669"/>
    <property type="project" value="UniProtKB-KW"/>
</dbReference>
<dbReference type="InterPro" id="IPR011495">
    <property type="entry name" value="Sig_transdc_His_kin_sub2_dim/P"/>
</dbReference>
<feature type="transmembrane region" description="Helical" evidence="8">
    <location>
        <begin position="269"/>
        <end position="291"/>
    </location>
</feature>
<dbReference type="PANTHER" id="PTHR41523:SF8">
    <property type="entry name" value="ETHYLENE RESPONSE SENSOR PROTEIN"/>
    <property type="match status" value="1"/>
</dbReference>
<dbReference type="Proteomes" id="UP000199283">
    <property type="component" value="Unassembled WGS sequence"/>
</dbReference>
<keyword evidence="7" id="KW-0067">ATP-binding</keyword>
<evidence type="ECO:0000256" key="5">
    <source>
        <dbReference type="ARBA" id="ARBA00022741"/>
    </source>
</evidence>
<keyword evidence="4" id="KW-0808">Transferase</keyword>
<keyword evidence="6" id="KW-0418">Kinase</keyword>
<organism evidence="10 11">
    <name type="scientific">Jannaschia helgolandensis</name>
    <dbReference type="NCBI Taxonomy" id="188906"/>
    <lineage>
        <taxon>Bacteria</taxon>
        <taxon>Pseudomonadati</taxon>
        <taxon>Pseudomonadota</taxon>
        <taxon>Alphaproteobacteria</taxon>
        <taxon>Rhodobacterales</taxon>
        <taxon>Roseobacteraceae</taxon>
        <taxon>Jannaschia</taxon>
    </lineage>
</organism>
<dbReference type="InterPro" id="IPR036890">
    <property type="entry name" value="HATPase_C_sf"/>
</dbReference>
<gene>
    <name evidence="10" type="ORF">SAMN04488526_3571</name>
</gene>
<protein>
    <recommendedName>
        <fullName evidence="2">histidine kinase</fullName>
        <ecNumber evidence="2">2.7.13.3</ecNumber>
    </recommendedName>
</protein>
<keyword evidence="8" id="KW-0812">Transmembrane</keyword>
<dbReference type="Gene3D" id="3.30.450.20">
    <property type="entry name" value="PAS domain"/>
    <property type="match status" value="2"/>
</dbReference>
<comment type="catalytic activity">
    <reaction evidence="1">
        <text>ATP + protein L-histidine = ADP + protein N-phospho-L-histidine.</text>
        <dbReference type="EC" id="2.7.13.3"/>
    </reaction>
</comment>
<dbReference type="OrthoDB" id="9767435at2"/>
<proteinExistence type="predicted"/>
<reference evidence="10 11" key="1">
    <citation type="submission" date="2016-10" db="EMBL/GenBank/DDBJ databases">
        <authorList>
            <person name="de Groot N.N."/>
        </authorList>
    </citation>
    <scope>NUCLEOTIDE SEQUENCE [LARGE SCALE GENOMIC DNA]</scope>
    <source>
        <strain evidence="10 11">DSM 14858</strain>
    </source>
</reference>
<keyword evidence="8" id="KW-1133">Transmembrane helix</keyword>
<evidence type="ECO:0000256" key="2">
    <source>
        <dbReference type="ARBA" id="ARBA00012438"/>
    </source>
</evidence>
<dbReference type="Gene3D" id="3.30.565.10">
    <property type="entry name" value="Histidine kinase-like ATPase, C-terminal domain"/>
    <property type="match status" value="1"/>
</dbReference>
<feature type="domain" description="Signal transduction histidine kinase subgroup 2 dimerisation and phosphoacceptor" evidence="9">
    <location>
        <begin position="357"/>
        <end position="429"/>
    </location>
</feature>
<evidence type="ECO:0000256" key="4">
    <source>
        <dbReference type="ARBA" id="ARBA00022679"/>
    </source>
</evidence>
<dbReference type="AlphaFoldDB" id="A0A1H7T5T5"/>
<evidence type="ECO:0000259" key="9">
    <source>
        <dbReference type="Pfam" id="PF07568"/>
    </source>
</evidence>
<name>A0A1H7T5T5_9RHOB</name>
<keyword evidence="3" id="KW-0597">Phosphoprotein</keyword>
<evidence type="ECO:0000313" key="11">
    <source>
        <dbReference type="Proteomes" id="UP000199283"/>
    </source>
</evidence>
<keyword evidence="8" id="KW-0472">Membrane</keyword>
<dbReference type="RefSeq" id="WP_092765337.1">
    <property type="nucleotide sequence ID" value="NZ_FNZQ01000010.1"/>
</dbReference>
<dbReference type="EMBL" id="FNZQ01000010">
    <property type="protein sequence ID" value="SEL80098.1"/>
    <property type="molecule type" value="Genomic_DNA"/>
</dbReference>
<evidence type="ECO:0000256" key="8">
    <source>
        <dbReference type="SAM" id="Phobius"/>
    </source>
</evidence>
<dbReference type="STRING" id="188906.SAMN04488526_3571"/>
<dbReference type="EC" id="2.7.13.3" evidence="2"/>
<evidence type="ECO:0000256" key="1">
    <source>
        <dbReference type="ARBA" id="ARBA00000085"/>
    </source>
</evidence>
<keyword evidence="5" id="KW-0547">Nucleotide-binding</keyword>
<accession>A0A1H7T5T5</accession>
<evidence type="ECO:0000256" key="3">
    <source>
        <dbReference type="ARBA" id="ARBA00022553"/>
    </source>
</evidence>
<evidence type="ECO:0000256" key="6">
    <source>
        <dbReference type="ARBA" id="ARBA00022777"/>
    </source>
</evidence>
<evidence type="ECO:0000256" key="7">
    <source>
        <dbReference type="ARBA" id="ARBA00022840"/>
    </source>
</evidence>
<dbReference type="GO" id="GO:0004673">
    <property type="term" value="F:protein histidine kinase activity"/>
    <property type="evidence" value="ECO:0007669"/>
    <property type="project" value="UniProtKB-EC"/>
</dbReference>
<dbReference type="Pfam" id="PF07568">
    <property type="entry name" value="HisKA_2"/>
    <property type="match status" value="1"/>
</dbReference>